<dbReference type="SUPFAM" id="SSF53474">
    <property type="entry name" value="alpha/beta-Hydrolases"/>
    <property type="match status" value="1"/>
</dbReference>
<comment type="caution">
    <text evidence="2">The sequence shown here is derived from an EMBL/GenBank/DDBJ whole genome shotgun (WGS) entry which is preliminary data.</text>
</comment>
<evidence type="ECO:0000259" key="1">
    <source>
        <dbReference type="Pfam" id="PF00561"/>
    </source>
</evidence>
<dbReference type="InterPro" id="IPR029058">
    <property type="entry name" value="AB_hydrolase_fold"/>
</dbReference>
<dbReference type="Pfam" id="PF00561">
    <property type="entry name" value="Abhydrolase_1"/>
    <property type="match status" value="1"/>
</dbReference>
<dbReference type="RefSeq" id="WP_114379603.1">
    <property type="nucleotide sequence ID" value="NZ_QPJD01000005.1"/>
</dbReference>
<organism evidence="2 3">
    <name type="scientific">Paenibacillus prosopidis</name>
    <dbReference type="NCBI Taxonomy" id="630520"/>
    <lineage>
        <taxon>Bacteria</taxon>
        <taxon>Bacillati</taxon>
        <taxon>Bacillota</taxon>
        <taxon>Bacilli</taxon>
        <taxon>Bacillales</taxon>
        <taxon>Paenibacillaceae</taxon>
        <taxon>Paenibacillus</taxon>
    </lineage>
</organism>
<feature type="domain" description="AB hydrolase-1" evidence="1">
    <location>
        <begin position="24"/>
        <end position="129"/>
    </location>
</feature>
<sequence>MKKQRIHVNGIDLVYEECGSSNSNVIVLLHGFCGSSLYWHKLCPMLGGQYRVIIPDLRGHGESSVPEGTYTMERMADDIAQLLEALRIEKVVLFGHSLGGYVTAAFAEQYPDKLTGFALIHSTVLPDTASMKEKRIKDMAAIREKGITPFVCGSIPNLFTEEKRSEMLEEVVQMIQIGQQMNPDAAIRTLEGMLQRPDRSHVLTEAKFPVLLVAGAEDAEITPDLAFSVTILNAPETTYKFPHILETTFEGVAHMSLVEVSDQLARVMATYLQTLYERERTRLDGSMDVPLEK</sequence>
<dbReference type="AlphaFoldDB" id="A0A368W509"/>
<proteinExistence type="predicted"/>
<protein>
    <submittedName>
        <fullName evidence="2">Pimeloyl-ACP methyl ester carboxylesterase</fullName>
    </submittedName>
</protein>
<accession>A0A368W509</accession>
<dbReference type="Proteomes" id="UP000252415">
    <property type="component" value="Unassembled WGS sequence"/>
</dbReference>
<dbReference type="OrthoDB" id="252464at2"/>
<dbReference type="Gene3D" id="3.40.50.1820">
    <property type="entry name" value="alpha/beta hydrolase"/>
    <property type="match status" value="1"/>
</dbReference>
<dbReference type="PRINTS" id="PR00111">
    <property type="entry name" value="ABHYDROLASE"/>
</dbReference>
<reference evidence="2 3" key="1">
    <citation type="submission" date="2018-07" db="EMBL/GenBank/DDBJ databases">
        <title>Genomic Encyclopedia of Type Strains, Phase III (KMG-III): the genomes of soil and plant-associated and newly described type strains.</title>
        <authorList>
            <person name="Whitman W."/>
        </authorList>
    </citation>
    <scope>NUCLEOTIDE SEQUENCE [LARGE SCALE GENOMIC DNA]</scope>
    <source>
        <strain evidence="2 3">CECT 7506</strain>
    </source>
</reference>
<name>A0A368W509_9BACL</name>
<keyword evidence="3" id="KW-1185">Reference proteome</keyword>
<dbReference type="EMBL" id="QPJD01000005">
    <property type="protein sequence ID" value="RCW48833.1"/>
    <property type="molecule type" value="Genomic_DNA"/>
</dbReference>
<evidence type="ECO:0000313" key="3">
    <source>
        <dbReference type="Proteomes" id="UP000252415"/>
    </source>
</evidence>
<dbReference type="GO" id="GO:0016020">
    <property type="term" value="C:membrane"/>
    <property type="evidence" value="ECO:0007669"/>
    <property type="project" value="TreeGrafter"/>
</dbReference>
<evidence type="ECO:0000313" key="2">
    <source>
        <dbReference type="EMBL" id="RCW48833.1"/>
    </source>
</evidence>
<dbReference type="InterPro" id="IPR050266">
    <property type="entry name" value="AB_hydrolase_sf"/>
</dbReference>
<gene>
    <name evidence="2" type="ORF">DFP97_10516</name>
</gene>
<dbReference type="InterPro" id="IPR000073">
    <property type="entry name" value="AB_hydrolase_1"/>
</dbReference>
<dbReference type="PANTHER" id="PTHR43798:SF33">
    <property type="entry name" value="HYDROLASE, PUTATIVE (AFU_ORTHOLOGUE AFUA_2G14860)-RELATED"/>
    <property type="match status" value="1"/>
</dbReference>
<dbReference type="PANTHER" id="PTHR43798">
    <property type="entry name" value="MONOACYLGLYCEROL LIPASE"/>
    <property type="match status" value="1"/>
</dbReference>